<dbReference type="InterPro" id="IPR019600">
    <property type="entry name" value="Hemin_uptake_protein_HemP"/>
</dbReference>
<dbReference type="EMBL" id="SMLK01000001">
    <property type="protein sequence ID" value="TFZ08637.1"/>
    <property type="molecule type" value="Genomic_DNA"/>
</dbReference>
<comment type="caution">
    <text evidence="1">The sequence shown here is derived from an EMBL/GenBank/DDBJ whole genome shotgun (WGS) entry which is preliminary data.</text>
</comment>
<dbReference type="OrthoDB" id="5348353at2"/>
<accession>A0A4Z0CAE4</accession>
<gene>
    <name evidence="1" type="primary">hemP</name>
    <name evidence="1" type="ORF">EZ216_05635</name>
</gene>
<dbReference type="AlphaFoldDB" id="A0A4Z0CAE4"/>
<protein>
    <submittedName>
        <fullName evidence="1">Hemin uptake protein HemP</fullName>
    </submittedName>
</protein>
<name>A0A4Z0CAE4_9BURK</name>
<dbReference type="Proteomes" id="UP000297839">
    <property type="component" value="Unassembled WGS sequence"/>
</dbReference>
<evidence type="ECO:0000313" key="1">
    <source>
        <dbReference type="EMBL" id="TFZ08637.1"/>
    </source>
</evidence>
<reference evidence="1 2" key="1">
    <citation type="submission" date="2019-03" db="EMBL/GenBank/DDBJ databases">
        <title>Ramlibacter sp. 18x22-1, whole genome shotgun sequence.</title>
        <authorList>
            <person name="Zhang X."/>
            <person name="Feng G."/>
            <person name="Zhu H."/>
        </authorList>
    </citation>
    <scope>NUCLEOTIDE SEQUENCE [LARGE SCALE GENOMIC DNA]</scope>
    <source>
        <strain evidence="1 2">18x22-1</strain>
    </source>
</reference>
<keyword evidence="2" id="KW-1185">Reference proteome</keyword>
<sequence length="67" mass="7352">MTAPTGILARPLEHAGQPAHGTLASNVHRQQLDSTELLRGGRCVEIRHNGEVYRLQATRLGKLILTK</sequence>
<proteinExistence type="predicted"/>
<dbReference type="Pfam" id="PF10636">
    <property type="entry name" value="hemP"/>
    <property type="match status" value="1"/>
</dbReference>
<dbReference type="RefSeq" id="WP_135248609.1">
    <property type="nucleotide sequence ID" value="NZ_SMLK01000001.1"/>
</dbReference>
<dbReference type="Gene3D" id="2.10.70.10">
    <property type="entry name" value="Complement Module, domain 1"/>
    <property type="match status" value="1"/>
</dbReference>
<evidence type="ECO:0000313" key="2">
    <source>
        <dbReference type="Proteomes" id="UP000297839"/>
    </source>
</evidence>
<organism evidence="1 2">
    <name type="scientific">Ramlibacter humi</name>
    <dbReference type="NCBI Taxonomy" id="2530451"/>
    <lineage>
        <taxon>Bacteria</taxon>
        <taxon>Pseudomonadati</taxon>
        <taxon>Pseudomonadota</taxon>
        <taxon>Betaproteobacteria</taxon>
        <taxon>Burkholderiales</taxon>
        <taxon>Comamonadaceae</taxon>
        <taxon>Ramlibacter</taxon>
    </lineage>
</organism>